<name>A0A4C1TL03_EUMVA</name>
<evidence type="ECO:0000313" key="2">
    <source>
        <dbReference type="Proteomes" id="UP000299102"/>
    </source>
</evidence>
<evidence type="ECO:0008006" key="3">
    <source>
        <dbReference type="Google" id="ProtNLM"/>
    </source>
</evidence>
<dbReference type="Proteomes" id="UP000299102">
    <property type="component" value="Unassembled WGS sequence"/>
</dbReference>
<organism evidence="1 2">
    <name type="scientific">Eumeta variegata</name>
    <name type="common">Bagworm moth</name>
    <name type="synonym">Eumeta japonica</name>
    <dbReference type="NCBI Taxonomy" id="151549"/>
    <lineage>
        <taxon>Eukaryota</taxon>
        <taxon>Metazoa</taxon>
        <taxon>Ecdysozoa</taxon>
        <taxon>Arthropoda</taxon>
        <taxon>Hexapoda</taxon>
        <taxon>Insecta</taxon>
        <taxon>Pterygota</taxon>
        <taxon>Neoptera</taxon>
        <taxon>Endopterygota</taxon>
        <taxon>Lepidoptera</taxon>
        <taxon>Glossata</taxon>
        <taxon>Ditrysia</taxon>
        <taxon>Tineoidea</taxon>
        <taxon>Psychidae</taxon>
        <taxon>Oiketicinae</taxon>
        <taxon>Eumeta</taxon>
    </lineage>
</organism>
<dbReference type="EMBL" id="BGZK01005735">
    <property type="protein sequence ID" value="GBP15259.1"/>
    <property type="molecule type" value="Genomic_DNA"/>
</dbReference>
<gene>
    <name evidence="1" type="ORF">EVAR_85736_1</name>
</gene>
<comment type="caution">
    <text evidence="1">The sequence shown here is derived from an EMBL/GenBank/DDBJ whole genome shotgun (WGS) entry which is preliminary data.</text>
</comment>
<dbReference type="OrthoDB" id="8016075at2759"/>
<sequence length="124" mass="13803">MKFKPTSAARASLHSVHRLCCRDGSPLLVLAVLPRTEEAKNIFNNLNMVCGLGIRVEARTRKEVQGSATAASCTATRRQLSCDPRCVKCLVPHWTRECLHRESGENPPVNCLQHTANYRMSESL</sequence>
<keyword evidence="2" id="KW-1185">Reference proteome</keyword>
<protein>
    <recommendedName>
        <fullName evidence="3">Pre-C2HC domain-containing protein</fullName>
    </recommendedName>
</protein>
<accession>A0A4C1TL03</accession>
<reference evidence="1 2" key="1">
    <citation type="journal article" date="2019" name="Commun. Biol.">
        <title>The bagworm genome reveals a unique fibroin gene that provides high tensile strength.</title>
        <authorList>
            <person name="Kono N."/>
            <person name="Nakamura H."/>
            <person name="Ohtoshi R."/>
            <person name="Tomita M."/>
            <person name="Numata K."/>
            <person name="Arakawa K."/>
        </authorList>
    </citation>
    <scope>NUCLEOTIDE SEQUENCE [LARGE SCALE GENOMIC DNA]</scope>
</reference>
<proteinExistence type="predicted"/>
<evidence type="ECO:0000313" key="1">
    <source>
        <dbReference type="EMBL" id="GBP15259.1"/>
    </source>
</evidence>
<dbReference type="AlphaFoldDB" id="A0A4C1TL03"/>